<keyword evidence="2" id="KW-0472">Membrane</keyword>
<evidence type="ECO:0000313" key="3">
    <source>
        <dbReference type="EMBL" id="SPF46588.1"/>
    </source>
</evidence>
<keyword evidence="2" id="KW-0812">Transmembrane</keyword>
<evidence type="ECO:0000256" key="2">
    <source>
        <dbReference type="SAM" id="Phobius"/>
    </source>
</evidence>
<dbReference type="EMBL" id="OMOF01000296">
    <property type="protein sequence ID" value="SPF46588.1"/>
    <property type="molecule type" value="Genomic_DNA"/>
</dbReference>
<feature type="compositionally biased region" description="Polar residues" evidence="1">
    <location>
        <begin position="49"/>
        <end position="59"/>
    </location>
</feature>
<proteinExistence type="predicted"/>
<evidence type="ECO:0000313" key="4">
    <source>
        <dbReference type="Proteomes" id="UP000238916"/>
    </source>
</evidence>
<name>A0A2U3L3Z7_9FIRM</name>
<feature type="region of interest" description="Disordered" evidence="1">
    <location>
        <begin position="29"/>
        <end position="59"/>
    </location>
</feature>
<feature type="compositionally biased region" description="Basic and acidic residues" evidence="1">
    <location>
        <begin position="35"/>
        <end position="47"/>
    </location>
</feature>
<sequence>MEHMVLFFYMGIVIVMIIVAIVIGRRPGSHLNHGSSDDSKEHPDGPADHNTSSDSSPRD</sequence>
<evidence type="ECO:0000256" key="1">
    <source>
        <dbReference type="SAM" id="MobiDB-lite"/>
    </source>
</evidence>
<dbReference type="AlphaFoldDB" id="A0A2U3L3Z7"/>
<dbReference type="Proteomes" id="UP000238916">
    <property type="component" value="Unassembled WGS sequence"/>
</dbReference>
<keyword evidence="2" id="KW-1133">Transmembrane helix</keyword>
<protein>
    <submittedName>
        <fullName evidence="3">Uncharacterized protein</fullName>
    </submittedName>
</protein>
<accession>A0A2U3L3Z7</accession>
<feature type="transmembrane region" description="Helical" evidence="2">
    <location>
        <begin position="6"/>
        <end position="24"/>
    </location>
</feature>
<organism evidence="3 4">
    <name type="scientific">Candidatus Desulfosporosinus infrequens</name>
    <dbReference type="NCBI Taxonomy" id="2043169"/>
    <lineage>
        <taxon>Bacteria</taxon>
        <taxon>Bacillati</taxon>
        <taxon>Bacillota</taxon>
        <taxon>Clostridia</taxon>
        <taxon>Eubacteriales</taxon>
        <taxon>Desulfitobacteriaceae</taxon>
        <taxon>Desulfosporosinus</taxon>
    </lineage>
</organism>
<gene>
    <name evidence="3" type="ORF">SBF1_3650002</name>
</gene>
<reference evidence="4" key="1">
    <citation type="submission" date="2018-02" db="EMBL/GenBank/DDBJ databases">
        <authorList>
            <person name="Hausmann B."/>
        </authorList>
    </citation>
    <scope>NUCLEOTIDE SEQUENCE [LARGE SCALE GENOMIC DNA]</scope>
    <source>
        <strain evidence="4">Peat soil MAG SbF1</strain>
    </source>
</reference>